<keyword evidence="7" id="KW-1185">Reference proteome</keyword>
<reference evidence="6 7" key="1">
    <citation type="submission" date="2018-11" db="EMBL/GenBank/DDBJ databases">
        <title>Trebonia kvetii gen.nov., sp.nov., a novel acidophilic actinobacterium, and proposal of the new actinobacterial family Treboniaceae fam. nov.</title>
        <authorList>
            <person name="Rapoport D."/>
            <person name="Sagova-Mareckova M."/>
            <person name="Sedlacek I."/>
            <person name="Provaznik J."/>
            <person name="Kralova S."/>
            <person name="Pavlinic D."/>
            <person name="Benes V."/>
            <person name="Kopecky J."/>
        </authorList>
    </citation>
    <scope>NUCLEOTIDE SEQUENCE [LARGE SCALE GENOMIC DNA]</scope>
    <source>
        <strain evidence="6 7">15Tr583</strain>
    </source>
</reference>
<dbReference type="GO" id="GO:0000976">
    <property type="term" value="F:transcription cis-regulatory region binding"/>
    <property type="evidence" value="ECO:0007669"/>
    <property type="project" value="TreeGrafter"/>
</dbReference>
<evidence type="ECO:0000256" key="3">
    <source>
        <dbReference type="ARBA" id="ARBA00023163"/>
    </source>
</evidence>
<evidence type="ECO:0000256" key="2">
    <source>
        <dbReference type="ARBA" id="ARBA00023125"/>
    </source>
</evidence>
<dbReference type="SUPFAM" id="SSF46689">
    <property type="entry name" value="Homeodomain-like"/>
    <property type="match status" value="1"/>
</dbReference>
<gene>
    <name evidence="6" type="ORF">EAS64_26415</name>
</gene>
<keyword evidence="1" id="KW-0805">Transcription regulation</keyword>
<dbReference type="EMBL" id="RPFW01000005">
    <property type="protein sequence ID" value="TVZ02345.1"/>
    <property type="molecule type" value="Genomic_DNA"/>
</dbReference>
<dbReference type="PROSITE" id="PS50977">
    <property type="entry name" value="HTH_TETR_2"/>
    <property type="match status" value="1"/>
</dbReference>
<evidence type="ECO:0000256" key="4">
    <source>
        <dbReference type="PROSITE-ProRule" id="PRU00335"/>
    </source>
</evidence>
<dbReference type="PANTHER" id="PTHR30055">
    <property type="entry name" value="HTH-TYPE TRANSCRIPTIONAL REGULATOR RUTR"/>
    <property type="match status" value="1"/>
</dbReference>
<dbReference type="Proteomes" id="UP000460272">
    <property type="component" value="Unassembled WGS sequence"/>
</dbReference>
<feature type="domain" description="HTH tetR-type" evidence="5">
    <location>
        <begin position="16"/>
        <end position="76"/>
    </location>
</feature>
<name>A0A6P2BW26_9ACTN</name>
<sequence length="213" mass="24167">MATGEDKPNGREAQRQETRQRVYTAAVAEFRRVGMAAADVSVIAREARVARGTFYFHFPTKEHILAEFERHEEARLAAQLEKFLARPHDLTGALTETVRLMVQMERRTGKTLFREMLALHFSPNRPEVLPGTDQWTDYPLMTLVVRAIALARDRGEAYQEADPLRTAQFFMLGLYAVLITSYDLSRAERAGIIDNFVATVFRSVEARHGAQPA</sequence>
<organism evidence="6 7">
    <name type="scientific">Trebonia kvetii</name>
    <dbReference type="NCBI Taxonomy" id="2480626"/>
    <lineage>
        <taxon>Bacteria</taxon>
        <taxon>Bacillati</taxon>
        <taxon>Actinomycetota</taxon>
        <taxon>Actinomycetes</taxon>
        <taxon>Streptosporangiales</taxon>
        <taxon>Treboniaceae</taxon>
        <taxon>Trebonia</taxon>
    </lineage>
</organism>
<dbReference type="InterPro" id="IPR001647">
    <property type="entry name" value="HTH_TetR"/>
</dbReference>
<evidence type="ECO:0000313" key="6">
    <source>
        <dbReference type="EMBL" id="TVZ02345.1"/>
    </source>
</evidence>
<evidence type="ECO:0000256" key="1">
    <source>
        <dbReference type="ARBA" id="ARBA00023015"/>
    </source>
</evidence>
<dbReference type="OrthoDB" id="4544397at2"/>
<dbReference type="Pfam" id="PF00440">
    <property type="entry name" value="TetR_N"/>
    <property type="match status" value="1"/>
</dbReference>
<proteinExistence type="predicted"/>
<keyword evidence="2 4" id="KW-0238">DNA-binding</keyword>
<feature type="DNA-binding region" description="H-T-H motif" evidence="4">
    <location>
        <begin position="39"/>
        <end position="58"/>
    </location>
</feature>
<evidence type="ECO:0000259" key="5">
    <source>
        <dbReference type="PROSITE" id="PS50977"/>
    </source>
</evidence>
<dbReference type="PANTHER" id="PTHR30055:SF234">
    <property type="entry name" value="HTH-TYPE TRANSCRIPTIONAL REGULATOR BETI"/>
    <property type="match status" value="1"/>
</dbReference>
<dbReference type="PRINTS" id="PR00455">
    <property type="entry name" value="HTHTETR"/>
</dbReference>
<dbReference type="Gene3D" id="1.10.357.10">
    <property type="entry name" value="Tetracycline Repressor, domain 2"/>
    <property type="match status" value="1"/>
</dbReference>
<keyword evidence="3" id="KW-0804">Transcription</keyword>
<accession>A0A6P2BW26</accession>
<evidence type="ECO:0000313" key="7">
    <source>
        <dbReference type="Proteomes" id="UP000460272"/>
    </source>
</evidence>
<dbReference type="GO" id="GO:0003700">
    <property type="term" value="F:DNA-binding transcription factor activity"/>
    <property type="evidence" value="ECO:0007669"/>
    <property type="project" value="TreeGrafter"/>
</dbReference>
<dbReference type="RefSeq" id="WP_145857259.1">
    <property type="nucleotide sequence ID" value="NZ_RPFW01000005.1"/>
</dbReference>
<protein>
    <submittedName>
        <fullName evidence="6">TetR/AcrR family transcriptional regulator</fullName>
    </submittedName>
</protein>
<dbReference type="AlphaFoldDB" id="A0A6P2BW26"/>
<comment type="caution">
    <text evidence="6">The sequence shown here is derived from an EMBL/GenBank/DDBJ whole genome shotgun (WGS) entry which is preliminary data.</text>
</comment>
<dbReference type="InterPro" id="IPR050109">
    <property type="entry name" value="HTH-type_TetR-like_transc_reg"/>
</dbReference>
<dbReference type="InterPro" id="IPR009057">
    <property type="entry name" value="Homeodomain-like_sf"/>
</dbReference>